<reference evidence="2 3" key="1">
    <citation type="submission" date="2017-08" db="EMBL/GenBank/DDBJ databases">
        <authorList>
            <person name="Chaillou S."/>
        </authorList>
    </citation>
    <scope>NUCLEOTIDE SEQUENCE [LARGE SCALE GENOMIC DNA]</scope>
    <source>
        <strain evidence="2 3">MFPA15A1205</strain>
    </source>
</reference>
<comment type="caution">
    <text evidence="2">The sequence shown here is derived from an EMBL/GenBank/DDBJ whole genome shotgun (WGS) entry which is preliminary data.</text>
</comment>
<dbReference type="AlphaFoldDB" id="A0AAX2HA15"/>
<evidence type="ECO:0000256" key="1">
    <source>
        <dbReference type="SAM" id="SignalP"/>
    </source>
</evidence>
<gene>
    <name evidence="2" type="ORF">PLUA15_280052</name>
</gene>
<protein>
    <recommendedName>
        <fullName evidence="4">DUF2599 domain-containing protein</fullName>
    </recommendedName>
</protein>
<sequence length="396" mass="44201">MQGAFRVNILRRSYLLTGALLFLNNLNAQAGVGEDTVREIESYYDSQVEYCNTPYRPAYLCSGLMIRGTSTSGKFLPWQPSPGTLARGGVPFSYLRSDTKFGLAWGIKGLILAPTDYKKFGMSDLPEVLCSFPLDANTAMRTDKGCGDNVDTPVEEKSCESFGITTAEQWVGHFGDVNKDETRQCGFRQVGAQTYQSASHFYASVKAKSLIRDGFFNRHNEVLLGTWSDAENLPILAFYYVDGPNQNSGLAAAQTDQWNWVVNAGHTFTPIVKVTLPDGPQKEARFTFDPQDQATCSQYFSNVRWVFKDNGWSLAVTPSSCATNLTNQEYKSAAIELLRQYRDSVRFNQQPYGESLAAQIKCLSPYFKSPREFFLEPWRTTKGMTDEQIAAVGCNP</sequence>
<evidence type="ECO:0000313" key="2">
    <source>
        <dbReference type="EMBL" id="SOB53112.1"/>
    </source>
</evidence>
<feature type="chain" id="PRO_5043365338" description="DUF2599 domain-containing protein" evidence="1">
    <location>
        <begin position="31"/>
        <end position="396"/>
    </location>
</feature>
<organism evidence="2 3">
    <name type="scientific">Pseudomonas lundensis</name>
    <dbReference type="NCBI Taxonomy" id="86185"/>
    <lineage>
        <taxon>Bacteria</taxon>
        <taxon>Pseudomonadati</taxon>
        <taxon>Pseudomonadota</taxon>
        <taxon>Gammaproteobacteria</taxon>
        <taxon>Pseudomonadales</taxon>
        <taxon>Pseudomonadaceae</taxon>
        <taxon>Pseudomonas</taxon>
    </lineage>
</organism>
<keyword evidence="1" id="KW-0732">Signal</keyword>
<dbReference type="EMBL" id="OBKZ01000021">
    <property type="protein sequence ID" value="SOB53112.1"/>
    <property type="molecule type" value="Genomic_DNA"/>
</dbReference>
<feature type="signal peptide" evidence="1">
    <location>
        <begin position="1"/>
        <end position="30"/>
    </location>
</feature>
<name>A0AAX2HA15_9PSED</name>
<proteinExistence type="predicted"/>
<evidence type="ECO:0000313" key="3">
    <source>
        <dbReference type="Proteomes" id="UP000219564"/>
    </source>
</evidence>
<dbReference type="Proteomes" id="UP000219564">
    <property type="component" value="Unassembled WGS sequence"/>
</dbReference>
<accession>A0AAX2HA15</accession>
<evidence type="ECO:0008006" key="4">
    <source>
        <dbReference type="Google" id="ProtNLM"/>
    </source>
</evidence>